<feature type="compositionally biased region" description="Polar residues" evidence="1">
    <location>
        <begin position="54"/>
        <end position="72"/>
    </location>
</feature>
<feature type="non-terminal residue" evidence="2">
    <location>
        <position position="271"/>
    </location>
</feature>
<organism evidence="2 3">
    <name type="scientific">Ophiophagus hannah</name>
    <name type="common">King cobra</name>
    <name type="synonym">Naja hannah</name>
    <dbReference type="NCBI Taxonomy" id="8665"/>
    <lineage>
        <taxon>Eukaryota</taxon>
        <taxon>Metazoa</taxon>
        <taxon>Chordata</taxon>
        <taxon>Craniata</taxon>
        <taxon>Vertebrata</taxon>
        <taxon>Euteleostomi</taxon>
        <taxon>Lepidosauria</taxon>
        <taxon>Squamata</taxon>
        <taxon>Bifurcata</taxon>
        <taxon>Unidentata</taxon>
        <taxon>Episquamata</taxon>
        <taxon>Toxicofera</taxon>
        <taxon>Serpentes</taxon>
        <taxon>Colubroidea</taxon>
        <taxon>Elapidae</taxon>
        <taxon>Elapinae</taxon>
        <taxon>Ophiophagus</taxon>
    </lineage>
</organism>
<feature type="region of interest" description="Disordered" evidence="1">
    <location>
        <begin position="1"/>
        <end position="25"/>
    </location>
</feature>
<keyword evidence="3" id="KW-1185">Reference proteome</keyword>
<comment type="caution">
    <text evidence="2">The sequence shown here is derived from an EMBL/GenBank/DDBJ whole genome shotgun (WGS) entry which is preliminary data.</text>
</comment>
<gene>
    <name evidence="2" type="ORF">L345_01801</name>
</gene>
<feature type="region of interest" description="Disordered" evidence="1">
    <location>
        <begin position="54"/>
        <end position="85"/>
    </location>
</feature>
<proteinExistence type="predicted"/>
<evidence type="ECO:0000313" key="3">
    <source>
        <dbReference type="Proteomes" id="UP000018936"/>
    </source>
</evidence>
<dbReference type="AlphaFoldDB" id="V8PCU0"/>
<dbReference type="EMBL" id="AZIM01000234">
    <property type="protein sequence ID" value="ETE72369.1"/>
    <property type="molecule type" value="Genomic_DNA"/>
</dbReference>
<sequence>MGNNSMHSTKSQCVPSTLPMKNSGYHDNVTNEEILQWNGSRKLQAIRLRAARWTSSGSAESSAEDQLSSSAHSSERQQCGRPATAESSVVDQLSRVLTSAHQTLADALSRLPQYNSTKKDVVNSIIPHNQIATPVPVWLLQFASALQHPNPRVQGSSSAEMLVLNESNEHFESKMVIPRLLSINSRIALDDHVHIEVIKPKQGGESYVILKRSRKPAAVGVKVASTPGLALLEGGALVSSWQTAWGSCLYSVTPSRGCRSAIADELSDDQA</sequence>
<accession>V8PCU0</accession>
<evidence type="ECO:0000313" key="2">
    <source>
        <dbReference type="EMBL" id="ETE72369.1"/>
    </source>
</evidence>
<feature type="compositionally biased region" description="Polar residues" evidence="1">
    <location>
        <begin position="1"/>
        <end position="15"/>
    </location>
</feature>
<feature type="non-terminal residue" evidence="2">
    <location>
        <position position="1"/>
    </location>
</feature>
<protein>
    <submittedName>
        <fullName evidence="2">Uncharacterized protein</fullName>
    </submittedName>
</protein>
<reference evidence="2 3" key="1">
    <citation type="journal article" date="2013" name="Proc. Natl. Acad. Sci. U.S.A.">
        <title>The king cobra genome reveals dynamic gene evolution and adaptation in the snake venom system.</title>
        <authorList>
            <person name="Vonk F.J."/>
            <person name="Casewell N.R."/>
            <person name="Henkel C.V."/>
            <person name="Heimberg A.M."/>
            <person name="Jansen H.J."/>
            <person name="McCleary R.J."/>
            <person name="Kerkkamp H.M."/>
            <person name="Vos R.A."/>
            <person name="Guerreiro I."/>
            <person name="Calvete J.J."/>
            <person name="Wuster W."/>
            <person name="Woods A.E."/>
            <person name="Logan J.M."/>
            <person name="Harrison R.A."/>
            <person name="Castoe T.A."/>
            <person name="de Koning A.P."/>
            <person name="Pollock D.D."/>
            <person name="Yandell M."/>
            <person name="Calderon D."/>
            <person name="Renjifo C."/>
            <person name="Currier R.B."/>
            <person name="Salgado D."/>
            <person name="Pla D."/>
            <person name="Sanz L."/>
            <person name="Hyder A.S."/>
            <person name="Ribeiro J.M."/>
            <person name="Arntzen J.W."/>
            <person name="van den Thillart G.E."/>
            <person name="Boetzer M."/>
            <person name="Pirovano W."/>
            <person name="Dirks R.P."/>
            <person name="Spaink H.P."/>
            <person name="Duboule D."/>
            <person name="McGlinn E."/>
            <person name="Kini R.M."/>
            <person name="Richardson M.K."/>
        </authorList>
    </citation>
    <scope>NUCLEOTIDE SEQUENCE</scope>
    <source>
        <tissue evidence="2">Blood</tissue>
    </source>
</reference>
<evidence type="ECO:0000256" key="1">
    <source>
        <dbReference type="SAM" id="MobiDB-lite"/>
    </source>
</evidence>
<name>V8PCU0_OPHHA</name>
<dbReference type="Proteomes" id="UP000018936">
    <property type="component" value="Unassembled WGS sequence"/>
</dbReference>